<dbReference type="Pfam" id="PF00023">
    <property type="entry name" value="Ank"/>
    <property type="match status" value="1"/>
</dbReference>
<evidence type="ECO:0000256" key="1">
    <source>
        <dbReference type="ARBA" id="ARBA00022737"/>
    </source>
</evidence>
<dbReference type="PROSITE" id="PS50088">
    <property type="entry name" value="ANK_REPEAT"/>
    <property type="match status" value="2"/>
</dbReference>
<dbReference type="SUPFAM" id="SSF48403">
    <property type="entry name" value="Ankyrin repeat"/>
    <property type="match status" value="1"/>
</dbReference>
<feature type="non-terminal residue" evidence="4">
    <location>
        <position position="160"/>
    </location>
</feature>
<feature type="repeat" description="ANK" evidence="3">
    <location>
        <begin position="138"/>
        <end position="160"/>
    </location>
</feature>
<dbReference type="SMART" id="SM00248">
    <property type="entry name" value="ANK"/>
    <property type="match status" value="3"/>
</dbReference>
<accession>A0A5C3KUR3</accession>
<keyword evidence="2 3" id="KW-0040">ANK repeat</keyword>
<protein>
    <submittedName>
        <fullName evidence="4">Ankyrin</fullName>
    </submittedName>
</protein>
<dbReference type="EMBL" id="ML210203">
    <property type="protein sequence ID" value="TFK24256.1"/>
    <property type="molecule type" value="Genomic_DNA"/>
</dbReference>
<dbReference type="Gene3D" id="1.25.40.20">
    <property type="entry name" value="Ankyrin repeat-containing domain"/>
    <property type="match status" value="2"/>
</dbReference>
<dbReference type="InterPro" id="IPR002110">
    <property type="entry name" value="Ankyrin_rpt"/>
</dbReference>
<sequence length="160" mass="16808">MGGAKHVAAAHGIEEYFSLPSSALEVSNLADEVAGTTPLILALRFWHVNLAAMLLTLGGINLNARDVRGPDWTALMYAADQGYDAVVRILLTYDNIDINTTSATGNTPLILAAKGGHESVVALLCKVQGINVNSTNQAGKTALTLASRFGHVGIVKLLLD</sequence>
<keyword evidence="1" id="KW-0677">Repeat</keyword>
<dbReference type="PANTHER" id="PTHR24198">
    <property type="entry name" value="ANKYRIN REPEAT AND PROTEIN KINASE DOMAIN-CONTAINING PROTEIN"/>
    <property type="match status" value="1"/>
</dbReference>
<dbReference type="InterPro" id="IPR036770">
    <property type="entry name" value="Ankyrin_rpt-contain_sf"/>
</dbReference>
<gene>
    <name evidence="4" type="ORF">FA15DRAFT_592728</name>
</gene>
<organism evidence="4 5">
    <name type="scientific">Coprinopsis marcescibilis</name>
    <name type="common">Agaric fungus</name>
    <name type="synonym">Psathyrella marcescibilis</name>
    <dbReference type="NCBI Taxonomy" id="230819"/>
    <lineage>
        <taxon>Eukaryota</taxon>
        <taxon>Fungi</taxon>
        <taxon>Dikarya</taxon>
        <taxon>Basidiomycota</taxon>
        <taxon>Agaricomycotina</taxon>
        <taxon>Agaricomycetes</taxon>
        <taxon>Agaricomycetidae</taxon>
        <taxon>Agaricales</taxon>
        <taxon>Agaricineae</taxon>
        <taxon>Psathyrellaceae</taxon>
        <taxon>Coprinopsis</taxon>
    </lineage>
</organism>
<dbReference type="STRING" id="230819.A0A5C3KUR3"/>
<feature type="repeat" description="ANK" evidence="3">
    <location>
        <begin position="104"/>
        <end position="137"/>
    </location>
</feature>
<dbReference type="Pfam" id="PF12796">
    <property type="entry name" value="Ank_2"/>
    <property type="match status" value="1"/>
</dbReference>
<keyword evidence="5" id="KW-1185">Reference proteome</keyword>
<dbReference type="PROSITE" id="PS50297">
    <property type="entry name" value="ANK_REP_REGION"/>
    <property type="match status" value="1"/>
</dbReference>
<dbReference type="PANTHER" id="PTHR24198:SF165">
    <property type="entry name" value="ANKYRIN REPEAT-CONTAINING PROTEIN-RELATED"/>
    <property type="match status" value="1"/>
</dbReference>
<dbReference type="OrthoDB" id="194358at2759"/>
<reference evidence="4 5" key="1">
    <citation type="journal article" date="2019" name="Nat. Ecol. Evol.">
        <title>Megaphylogeny resolves global patterns of mushroom evolution.</title>
        <authorList>
            <person name="Varga T."/>
            <person name="Krizsan K."/>
            <person name="Foldi C."/>
            <person name="Dima B."/>
            <person name="Sanchez-Garcia M."/>
            <person name="Sanchez-Ramirez S."/>
            <person name="Szollosi G.J."/>
            <person name="Szarkandi J.G."/>
            <person name="Papp V."/>
            <person name="Albert L."/>
            <person name="Andreopoulos W."/>
            <person name="Angelini C."/>
            <person name="Antonin V."/>
            <person name="Barry K.W."/>
            <person name="Bougher N.L."/>
            <person name="Buchanan P."/>
            <person name="Buyck B."/>
            <person name="Bense V."/>
            <person name="Catcheside P."/>
            <person name="Chovatia M."/>
            <person name="Cooper J."/>
            <person name="Damon W."/>
            <person name="Desjardin D."/>
            <person name="Finy P."/>
            <person name="Geml J."/>
            <person name="Haridas S."/>
            <person name="Hughes K."/>
            <person name="Justo A."/>
            <person name="Karasinski D."/>
            <person name="Kautmanova I."/>
            <person name="Kiss B."/>
            <person name="Kocsube S."/>
            <person name="Kotiranta H."/>
            <person name="LaButti K.M."/>
            <person name="Lechner B.E."/>
            <person name="Liimatainen K."/>
            <person name="Lipzen A."/>
            <person name="Lukacs Z."/>
            <person name="Mihaltcheva S."/>
            <person name="Morgado L.N."/>
            <person name="Niskanen T."/>
            <person name="Noordeloos M.E."/>
            <person name="Ohm R.A."/>
            <person name="Ortiz-Santana B."/>
            <person name="Ovrebo C."/>
            <person name="Racz N."/>
            <person name="Riley R."/>
            <person name="Savchenko A."/>
            <person name="Shiryaev A."/>
            <person name="Soop K."/>
            <person name="Spirin V."/>
            <person name="Szebenyi C."/>
            <person name="Tomsovsky M."/>
            <person name="Tulloss R.E."/>
            <person name="Uehling J."/>
            <person name="Grigoriev I.V."/>
            <person name="Vagvolgyi C."/>
            <person name="Papp T."/>
            <person name="Martin F.M."/>
            <person name="Miettinen O."/>
            <person name="Hibbett D.S."/>
            <person name="Nagy L.G."/>
        </authorList>
    </citation>
    <scope>NUCLEOTIDE SEQUENCE [LARGE SCALE GENOMIC DNA]</scope>
    <source>
        <strain evidence="4 5">CBS 121175</strain>
    </source>
</reference>
<dbReference type="AlphaFoldDB" id="A0A5C3KUR3"/>
<evidence type="ECO:0000313" key="5">
    <source>
        <dbReference type="Proteomes" id="UP000307440"/>
    </source>
</evidence>
<name>A0A5C3KUR3_COPMA</name>
<dbReference type="Proteomes" id="UP000307440">
    <property type="component" value="Unassembled WGS sequence"/>
</dbReference>
<evidence type="ECO:0000256" key="3">
    <source>
        <dbReference type="PROSITE-ProRule" id="PRU00023"/>
    </source>
</evidence>
<evidence type="ECO:0000256" key="2">
    <source>
        <dbReference type="ARBA" id="ARBA00023043"/>
    </source>
</evidence>
<proteinExistence type="predicted"/>
<evidence type="ECO:0000313" key="4">
    <source>
        <dbReference type="EMBL" id="TFK24256.1"/>
    </source>
</evidence>